<gene>
    <name evidence="8" type="ORF">BM613_01020</name>
</gene>
<dbReference type="CDD" id="cd08263">
    <property type="entry name" value="Zn_ADH10"/>
    <property type="match status" value="1"/>
</dbReference>
<dbReference type="SMART" id="SM00829">
    <property type="entry name" value="PKS_ER"/>
    <property type="match status" value="1"/>
</dbReference>
<dbReference type="InterPro" id="IPR002328">
    <property type="entry name" value="ADH_Zn_CS"/>
</dbReference>
<comment type="caution">
    <text evidence="8">The sequence shown here is derived from an EMBL/GenBank/DDBJ whole genome shotgun (WGS) entry which is preliminary data.</text>
</comment>
<dbReference type="PANTHER" id="PTHR43350">
    <property type="entry name" value="NAD-DEPENDENT ALCOHOL DEHYDROGENASE"/>
    <property type="match status" value="1"/>
</dbReference>
<dbReference type="AlphaFoldDB" id="A0A2U3DCH7"/>
<dbReference type="GO" id="GO:0016491">
    <property type="term" value="F:oxidoreductase activity"/>
    <property type="evidence" value="ECO:0007669"/>
    <property type="project" value="UniProtKB-KW"/>
</dbReference>
<keyword evidence="5" id="KW-0560">Oxidoreductase</keyword>
<keyword evidence="3 6" id="KW-0479">Metal-binding</keyword>
<dbReference type="SUPFAM" id="SSF50129">
    <property type="entry name" value="GroES-like"/>
    <property type="match status" value="1"/>
</dbReference>
<name>A0A2U3DCH7_SULT2</name>
<evidence type="ECO:0000256" key="5">
    <source>
        <dbReference type="ARBA" id="ARBA00023002"/>
    </source>
</evidence>
<keyword evidence="4 6" id="KW-0862">Zinc</keyword>
<sequence length="376" mass="40122">MRAAVFVGVNQPLQIEELLIPEPKDGEVLIRVAACGVCHTDLHVMQGDVKFPTPAVLGHEISGTVAKLGPCVEGLSIGQRVVSAFIMPCGTCQYCQMGRDDLCEKFFSYNRLKGQLYDGETRLFRPDGSPVWMYSMGGLAEYAVVPATDVFVLPDEIALDTAAILGCAVFTAYGAVRHASAIQAGDTVAVVAAGGIGLNAIQWAKTFGAAQIVAIDLDENKLQLARQMGATQTVEIASDPVTTVKALTGGKGVDIAIEALGSAQTFSLAADLVRDGGRITVVGIAKTGVSTDIELQRVVRRSLQIVGSYGARTRTDMPEILQFAATGKINYEQSITATYSLEQADEAYVALRNRQINGRAIVRVEKQEEGRPLDND</sequence>
<evidence type="ECO:0000313" key="9">
    <source>
        <dbReference type="Proteomes" id="UP000245380"/>
    </source>
</evidence>
<dbReference type="EMBL" id="MPDK01000002">
    <property type="protein sequence ID" value="PWI58993.1"/>
    <property type="molecule type" value="Genomic_DNA"/>
</dbReference>
<comment type="similarity">
    <text evidence="2 6">Belongs to the zinc-containing alcohol dehydrogenase family.</text>
</comment>
<evidence type="ECO:0000256" key="1">
    <source>
        <dbReference type="ARBA" id="ARBA00001947"/>
    </source>
</evidence>
<feature type="domain" description="Enoyl reductase (ER)" evidence="7">
    <location>
        <begin position="8"/>
        <end position="362"/>
    </location>
</feature>
<dbReference type="Gene3D" id="3.90.180.10">
    <property type="entry name" value="Medium-chain alcohol dehydrogenases, catalytic domain"/>
    <property type="match status" value="1"/>
</dbReference>
<dbReference type="InterPro" id="IPR020843">
    <property type="entry name" value="ER"/>
</dbReference>
<dbReference type="InterPro" id="IPR013154">
    <property type="entry name" value="ADH-like_N"/>
</dbReference>
<dbReference type="Pfam" id="PF00107">
    <property type="entry name" value="ADH_zinc_N"/>
    <property type="match status" value="1"/>
</dbReference>
<dbReference type="SUPFAM" id="SSF51735">
    <property type="entry name" value="NAD(P)-binding Rossmann-fold domains"/>
    <property type="match status" value="1"/>
</dbReference>
<evidence type="ECO:0000259" key="7">
    <source>
        <dbReference type="SMART" id="SM00829"/>
    </source>
</evidence>
<organism evidence="8 9">
    <name type="scientific">Sulfoacidibacillus thermotolerans</name>
    <name type="common">Acidibacillus sulfuroxidans</name>
    <dbReference type="NCBI Taxonomy" id="1765684"/>
    <lineage>
        <taxon>Bacteria</taxon>
        <taxon>Bacillati</taxon>
        <taxon>Bacillota</taxon>
        <taxon>Bacilli</taxon>
        <taxon>Bacillales</taxon>
        <taxon>Alicyclobacillaceae</taxon>
        <taxon>Sulfoacidibacillus</taxon>
    </lineage>
</organism>
<comment type="cofactor">
    <cofactor evidence="1 6">
        <name>Zn(2+)</name>
        <dbReference type="ChEBI" id="CHEBI:29105"/>
    </cofactor>
</comment>
<dbReference type="Gene3D" id="3.40.50.720">
    <property type="entry name" value="NAD(P)-binding Rossmann-like Domain"/>
    <property type="match status" value="1"/>
</dbReference>
<evidence type="ECO:0000313" key="8">
    <source>
        <dbReference type="EMBL" id="PWI58993.1"/>
    </source>
</evidence>
<accession>A0A2U3DCH7</accession>
<dbReference type="Pfam" id="PF08240">
    <property type="entry name" value="ADH_N"/>
    <property type="match status" value="1"/>
</dbReference>
<dbReference type="InterPro" id="IPR011032">
    <property type="entry name" value="GroES-like_sf"/>
</dbReference>
<reference evidence="8 9" key="1">
    <citation type="submission" date="2016-11" db="EMBL/GenBank/DDBJ databases">
        <title>Comparative genomics of Acidibacillus ferroxidans species.</title>
        <authorList>
            <person name="Oliveira G."/>
            <person name="Nunes G."/>
            <person name="Oliveira R."/>
            <person name="Araujo F."/>
            <person name="Salim A."/>
            <person name="Scholte L."/>
            <person name="Morais D."/>
            <person name="Nancucheo I."/>
            <person name="Johnson D.B."/>
            <person name="Grail B."/>
            <person name="Bittencourt J."/>
            <person name="Valadares R."/>
        </authorList>
    </citation>
    <scope>NUCLEOTIDE SEQUENCE [LARGE SCALE GENOMIC DNA]</scope>
    <source>
        <strain evidence="8 9">Y002</strain>
    </source>
</reference>
<proteinExistence type="inferred from homology"/>
<evidence type="ECO:0000256" key="4">
    <source>
        <dbReference type="ARBA" id="ARBA00022833"/>
    </source>
</evidence>
<protein>
    <submittedName>
        <fullName evidence="8">Alcohol dehydrogenase</fullName>
    </submittedName>
</protein>
<evidence type="ECO:0000256" key="6">
    <source>
        <dbReference type="RuleBase" id="RU361277"/>
    </source>
</evidence>
<dbReference type="GO" id="GO:0008270">
    <property type="term" value="F:zinc ion binding"/>
    <property type="evidence" value="ECO:0007669"/>
    <property type="project" value="InterPro"/>
</dbReference>
<keyword evidence="9" id="KW-1185">Reference proteome</keyword>
<dbReference type="PROSITE" id="PS00059">
    <property type="entry name" value="ADH_ZINC"/>
    <property type="match status" value="1"/>
</dbReference>
<evidence type="ECO:0000256" key="3">
    <source>
        <dbReference type="ARBA" id="ARBA00022723"/>
    </source>
</evidence>
<dbReference type="InterPro" id="IPR013149">
    <property type="entry name" value="ADH-like_C"/>
</dbReference>
<dbReference type="PANTHER" id="PTHR43350:SF2">
    <property type="entry name" value="GROES-LIKE ZINC-BINDING ALCOHOL DEHYDROGENASE FAMILY PROTEIN"/>
    <property type="match status" value="1"/>
</dbReference>
<dbReference type="OrthoDB" id="9770238at2"/>
<dbReference type="InterPro" id="IPR036291">
    <property type="entry name" value="NAD(P)-bd_dom_sf"/>
</dbReference>
<evidence type="ECO:0000256" key="2">
    <source>
        <dbReference type="ARBA" id="ARBA00008072"/>
    </source>
</evidence>
<dbReference type="Proteomes" id="UP000245380">
    <property type="component" value="Unassembled WGS sequence"/>
</dbReference>